<evidence type="ECO:0000256" key="1">
    <source>
        <dbReference type="ARBA" id="ARBA00004976"/>
    </source>
</evidence>
<evidence type="ECO:0000313" key="3">
    <source>
        <dbReference type="EMBL" id="EEC57617.1"/>
    </source>
</evidence>
<dbReference type="GO" id="GO:0015970">
    <property type="term" value="P:guanosine tetraphosphate biosynthetic process"/>
    <property type="evidence" value="ECO:0007669"/>
    <property type="project" value="UniProtKB-UniPathway"/>
</dbReference>
<feature type="domain" description="RelA/SpoT" evidence="2">
    <location>
        <begin position="89"/>
        <end position="212"/>
    </location>
</feature>
<dbReference type="HOGENOM" id="CLU_077095_0_0_9"/>
<dbReference type="AlphaFoldDB" id="B7ASS1"/>
<dbReference type="EMBL" id="ABVQ01000036">
    <property type="protein sequence ID" value="EEC57617.1"/>
    <property type="molecule type" value="Genomic_DNA"/>
</dbReference>
<proteinExistence type="predicted"/>
<name>B7ASS1_9FIRM</name>
<protein>
    <recommendedName>
        <fullName evidence="2">RelA/SpoT domain-containing protein</fullName>
    </recommendedName>
</protein>
<accession>B7ASS1</accession>
<dbReference type="PANTHER" id="PTHR47837:SF2">
    <property type="entry name" value="GTP PYROPHOSPHOKINASE YWAC"/>
    <property type="match status" value="1"/>
</dbReference>
<comment type="pathway">
    <text evidence="1">Purine metabolism; ppGpp biosynthesis; ppGpp from GTP: step 1/2.</text>
</comment>
<dbReference type="STRING" id="483218.BACPEC_02126"/>
<reference evidence="3 4" key="2">
    <citation type="submission" date="2008-11" db="EMBL/GenBank/DDBJ databases">
        <authorList>
            <person name="Fulton L."/>
            <person name="Clifton S."/>
            <person name="Fulton B."/>
            <person name="Xu J."/>
            <person name="Minx P."/>
            <person name="Pepin K.H."/>
            <person name="Johnson M."/>
            <person name="Bhonagiri V."/>
            <person name="Nash W.E."/>
            <person name="Mardis E.R."/>
            <person name="Wilson R.K."/>
        </authorList>
    </citation>
    <scope>NUCLEOTIDE SEQUENCE [LARGE SCALE GENOMIC DNA]</scope>
    <source>
        <strain evidence="3 4">ATCC 43243</strain>
    </source>
</reference>
<gene>
    <name evidence="3" type="ORF">BACPEC_02126</name>
</gene>
<reference evidence="3 4" key="1">
    <citation type="submission" date="2008-11" db="EMBL/GenBank/DDBJ databases">
        <title>Draft genome sequence of Bacteroides pectinophilus (ATCC 43243).</title>
        <authorList>
            <person name="Sudarsanam P."/>
            <person name="Ley R."/>
            <person name="Guruge J."/>
            <person name="Turnbaugh P.J."/>
            <person name="Mahowald M."/>
            <person name="Liep D."/>
            <person name="Gordon J."/>
        </authorList>
    </citation>
    <scope>NUCLEOTIDE SEQUENCE [LARGE SCALE GENOMIC DNA]</scope>
    <source>
        <strain evidence="3 4">ATCC 43243</strain>
    </source>
</reference>
<dbReference type="UniPathway" id="UPA00908">
    <property type="reaction ID" value="UER00884"/>
</dbReference>
<dbReference type="Pfam" id="PF04607">
    <property type="entry name" value="RelA_SpoT"/>
    <property type="match status" value="1"/>
</dbReference>
<dbReference type="InterPro" id="IPR007685">
    <property type="entry name" value="RelA_SpoT"/>
</dbReference>
<dbReference type="SUPFAM" id="SSF81301">
    <property type="entry name" value="Nucleotidyltransferase"/>
    <property type="match status" value="1"/>
</dbReference>
<dbReference type="Gene3D" id="3.30.460.10">
    <property type="entry name" value="Beta Polymerase, domain 2"/>
    <property type="match status" value="1"/>
</dbReference>
<dbReference type="InterPro" id="IPR052366">
    <property type="entry name" value="GTP_Pyrophosphokinase"/>
</dbReference>
<dbReference type="PANTHER" id="PTHR47837">
    <property type="entry name" value="GTP PYROPHOSPHOKINASE YJBM"/>
    <property type="match status" value="1"/>
</dbReference>
<dbReference type="Proteomes" id="UP000003136">
    <property type="component" value="Unassembled WGS sequence"/>
</dbReference>
<evidence type="ECO:0000259" key="2">
    <source>
        <dbReference type="SMART" id="SM00954"/>
    </source>
</evidence>
<organism evidence="3 4">
    <name type="scientific">[Bacteroides] pectinophilus ATCC 43243</name>
    <dbReference type="NCBI Taxonomy" id="483218"/>
    <lineage>
        <taxon>Bacteria</taxon>
        <taxon>Bacillati</taxon>
        <taxon>Bacillota</taxon>
        <taxon>Clostridia</taxon>
        <taxon>Eubacteriales</taxon>
    </lineage>
</organism>
<evidence type="ECO:0000313" key="4">
    <source>
        <dbReference type="Proteomes" id="UP000003136"/>
    </source>
</evidence>
<dbReference type="CDD" id="cd05399">
    <property type="entry name" value="NT_Rel-Spo_like"/>
    <property type="match status" value="1"/>
</dbReference>
<dbReference type="Gene3D" id="1.10.287.860">
    <property type="entry name" value="Nucleotidyltransferase"/>
    <property type="match status" value="1"/>
</dbReference>
<keyword evidence="4" id="KW-1185">Reference proteome</keyword>
<sequence>MEFDKIYSQKEFDCEERKVVDDNELMALSINVNDQLLDIIKNIRSDASEYGRLMAYYRCAIMEVETKFNVLNVELSRGRESNPIETIKSRLKSPESIVEKLQRKNIPMDVASIEKNLFDIAGVRVICAFQEDIYMLADSLAKQDDVKVLEVKDYIKHPKDNGYRSLHLIVEIPIFLLNEKRFMKVEVQLRTIAMDFWASLEHKIRYKKNLQMYDEYSEISDRLKQCADQSAALDNMMDETHKMIIGLKKRNEEE</sequence>
<comment type="caution">
    <text evidence="3">The sequence shown here is derived from an EMBL/GenBank/DDBJ whole genome shotgun (WGS) entry which is preliminary data.</text>
</comment>
<dbReference type="eggNOG" id="COG2357">
    <property type="taxonomic scope" value="Bacteria"/>
</dbReference>
<dbReference type="SMART" id="SM00954">
    <property type="entry name" value="RelA_SpoT"/>
    <property type="match status" value="1"/>
</dbReference>
<dbReference type="InterPro" id="IPR043519">
    <property type="entry name" value="NT_sf"/>
</dbReference>